<dbReference type="AlphaFoldDB" id="A0A6A6JLB2"/>
<organism evidence="1 2">
    <name type="scientific">Westerdykella ornata</name>
    <dbReference type="NCBI Taxonomy" id="318751"/>
    <lineage>
        <taxon>Eukaryota</taxon>
        <taxon>Fungi</taxon>
        <taxon>Dikarya</taxon>
        <taxon>Ascomycota</taxon>
        <taxon>Pezizomycotina</taxon>
        <taxon>Dothideomycetes</taxon>
        <taxon>Pleosporomycetidae</taxon>
        <taxon>Pleosporales</taxon>
        <taxon>Sporormiaceae</taxon>
        <taxon>Westerdykella</taxon>
    </lineage>
</organism>
<evidence type="ECO:0000313" key="2">
    <source>
        <dbReference type="Proteomes" id="UP000800097"/>
    </source>
</evidence>
<evidence type="ECO:0000313" key="1">
    <source>
        <dbReference type="EMBL" id="KAF2276738.1"/>
    </source>
</evidence>
<dbReference type="Proteomes" id="UP000800097">
    <property type="component" value="Unassembled WGS sequence"/>
</dbReference>
<proteinExistence type="predicted"/>
<protein>
    <submittedName>
        <fullName evidence="1">Uncharacterized protein</fullName>
    </submittedName>
</protein>
<gene>
    <name evidence="1" type="ORF">EI97DRAFT_319960</name>
</gene>
<dbReference type="RefSeq" id="XP_033654277.1">
    <property type="nucleotide sequence ID" value="XM_033794681.1"/>
</dbReference>
<reference evidence="1" key="1">
    <citation type="journal article" date="2020" name="Stud. Mycol.">
        <title>101 Dothideomycetes genomes: a test case for predicting lifestyles and emergence of pathogens.</title>
        <authorList>
            <person name="Haridas S."/>
            <person name="Albert R."/>
            <person name="Binder M."/>
            <person name="Bloem J."/>
            <person name="Labutti K."/>
            <person name="Salamov A."/>
            <person name="Andreopoulos B."/>
            <person name="Baker S."/>
            <person name="Barry K."/>
            <person name="Bills G."/>
            <person name="Bluhm B."/>
            <person name="Cannon C."/>
            <person name="Castanera R."/>
            <person name="Culley D."/>
            <person name="Daum C."/>
            <person name="Ezra D."/>
            <person name="Gonzalez J."/>
            <person name="Henrissat B."/>
            <person name="Kuo A."/>
            <person name="Liang C."/>
            <person name="Lipzen A."/>
            <person name="Lutzoni F."/>
            <person name="Magnuson J."/>
            <person name="Mondo S."/>
            <person name="Nolan M."/>
            <person name="Ohm R."/>
            <person name="Pangilinan J."/>
            <person name="Park H.-J."/>
            <person name="Ramirez L."/>
            <person name="Alfaro M."/>
            <person name="Sun H."/>
            <person name="Tritt A."/>
            <person name="Yoshinaga Y."/>
            <person name="Zwiers L.-H."/>
            <person name="Turgeon B."/>
            <person name="Goodwin S."/>
            <person name="Spatafora J."/>
            <person name="Crous P."/>
            <person name="Grigoriev I."/>
        </authorList>
    </citation>
    <scope>NUCLEOTIDE SEQUENCE</scope>
    <source>
        <strain evidence="1">CBS 379.55</strain>
    </source>
</reference>
<dbReference type="GeneID" id="54547856"/>
<name>A0A6A6JLB2_WESOR</name>
<sequence length="150" mass="16839">MTSRFNPSSTIIDRPSRTAFLGPLTAALRPPMSRSVRLRKLFGHNSVKSSKPQHASPDVRRPLSDMFVSGKEMETVISSQVWPPSCTLRPLPIRSPRHWKQTDRNHDIPRCPAICLGSDGIPHDCVLKGEEHHELQEACLPMEHPGLPVR</sequence>
<accession>A0A6A6JLB2</accession>
<dbReference type="EMBL" id="ML986492">
    <property type="protein sequence ID" value="KAF2276738.1"/>
    <property type="molecule type" value="Genomic_DNA"/>
</dbReference>
<keyword evidence="2" id="KW-1185">Reference proteome</keyword>